<protein>
    <submittedName>
        <fullName evidence="6">GntR family transcriptional regulator</fullName>
    </submittedName>
</protein>
<dbReference type="PROSITE" id="PS50949">
    <property type="entry name" value="HTH_GNTR"/>
    <property type="match status" value="1"/>
</dbReference>
<accession>A0A1Y4QRC1</accession>
<name>A0A1Y4QRC1_9ENTE</name>
<dbReference type="GO" id="GO:0003700">
    <property type="term" value="F:DNA-binding transcription factor activity"/>
    <property type="evidence" value="ECO:0007669"/>
    <property type="project" value="InterPro"/>
</dbReference>
<feature type="domain" description="HTH gntR-type" evidence="4">
    <location>
        <begin position="11"/>
        <end position="79"/>
    </location>
</feature>
<organism evidence="6 7">
    <name type="scientific">Enterococcus cecorum</name>
    <dbReference type="NCBI Taxonomy" id="44008"/>
    <lineage>
        <taxon>Bacteria</taxon>
        <taxon>Bacillati</taxon>
        <taxon>Bacillota</taxon>
        <taxon>Bacilli</taxon>
        <taxon>Lactobacillales</taxon>
        <taxon>Enterococcaceae</taxon>
        <taxon>Enterococcus</taxon>
    </lineage>
</organism>
<dbReference type="SMART" id="SM00345">
    <property type="entry name" value="HTH_GNTR"/>
    <property type="match status" value="1"/>
</dbReference>
<dbReference type="InterPro" id="IPR000524">
    <property type="entry name" value="Tscrpt_reg_HTH_GntR"/>
</dbReference>
<dbReference type="AlphaFoldDB" id="A0A1Y4QRC1"/>
<reference evidence="7" key="1">
    <citation type="submission" date="2017-04" db="EMBL/GenBank/DDBJ databases">
        <title>Function of individual gut microbiota members based on whole genome sequencing of pure cultures obtained from chicken caecum.</title>
        <authorList>
            <person name="Medvecky M."/>
            <person name="Cejkova D."/>
            <person name="Polansky O."/>
            <person name="Karasova D."/>
            <person name="Kubasova T."/>
            <person name="Cizek A."/>
            <person name="Rychlik I."/>
        </authorList>
    </citation>
    <scope>NUCLEOTIDE SEQUENCE [LARGE SCALE GENOMIC DNA]</scope>
    <source>
        <strain evidence="7">An144</strain>
    </source>
</reference>
<dbReference type="Gene3D" id="1.10.10.10">
    <property type="entry name" value="Winged helix-like DNA-binding domain superfamily/Winged helix DNA-binding domain"/>
    <property type="match status" value="1"/>
</dbReference>
<dbReference type="CDD" id="cd07377">
    <property type="entry name" value="WHTH_GntR"/>
    <property type="match status" value="1"/>
</dbReference>
<reference evidence="6" key="2">
    <citation type="journal article" date="2018" name="BMC Genomics">
        <title>Whole genome sequencing and function prediction of 133 gut anaerobes isolated from chicken caecum in pure cultures.</title>
        <authorList>
            <person name="Medvecky M."/>
            <person name="Cejkova D."/>
            <person name="Polansky O."/>
            <person name="Karasova D."/>
            <person name="Kubasova T."/>
            <person name="Cizek A."/>
            <person name="Rychlik I."/>
        </authorList>
    </citation>
    <scope>NUCLEOTIDE SEQUENCE</scope>
    <source>
        <strain evidence="6">An144</strain>
    </source>
</reference>
<evidence type="ECO:0000256" key="3">
    <source>
        <dbReference type="ARBA" id="ARBA00023163"/>
    </source>
</evidence>
<sequence>MKIIIQNSSEVPIYQQIYEQLKEEILAGKIAQGEILPSIRQLSKELKVSVITTTRAYTDLENDGYIMIVQGKGCFVKEINRDILEEKVLSIIEEHFTEIWKCAKMLGKSNEELFEIIKTLTEELNNEN</sequence>
<dbReference type="SUPFAM" id="SSF46785">
    <property type="entry name" value="Winged helix' DNA-binding domain"/>
    <property type="match status" value="1"/>
</dbReference>
<dbReference type="Pfam" id="PF00392">
    <property type="entry name" value="GntR"/>
    <property type="match status" value="1"/>
</dbReference>
<dbReference type="GeneID" id="60871944"/>
<evidence type="ECO:0000259" key="4">
    <source>
        <dbReference type="PROSITE" id="PS50949"/>
    </source>
</evidence>
<evidence type="ECO:0000256" key="2">
    <source>
        <dbReference type="ARBA" id="ARBA00023125"/>
    </source>
</evidence>
<dbReference type="PANTHER" id="PTHR38445">
    <property type="entry name" value="HTH-TYPE TRANSCRIPTIONAL REPRESSOR YTRA"/>
    <property type="match status" value="1"/>
</dbReference>
<dbReference type="Proteomes" id="UP001290582">
    <property type="component" value="Unassembled WGS sequence"/>
</dbReference>
<evidence type="ECO:0000256" key="1">
    <source>
        <dbReference type="ARBA" id="ARBA00023015"/>
    </source>
</evidence>
<dbReference type="GO" id="GO:0003677">
    <property type="term" value="F:DNA binding"/>
    <property type="evidence" value="ECO:0007669"/>
    <property type="project" value="UniProtKB-KW"/>
</dbReference>
<dbReference type="RefSeq" id="WP_010709784.1">
    <property type="nucleotide sequence ID" value="NZ_CP010059.1"/>
</dbReference>
<evidence type="ECO:0000313" key="6">
    <source>
        <dbReference type="EMBL" id="OUQ07845.1"/>
    </source>
</evidence>
<dbReference type="EMBL" id="NFLC01000043">
    <property type="protein sequence ID" value="OUQ07845.1"/>
    <property type="molecule type" value="Genomic_DNA"/>
</dbReference>
<evidence type="ECO:0000313" key="7">
    <source>
        <dbReference type="Proteomes" id="UP000196074"/>
    </source>
</evidence>
<dbReference type="Proteomes" id="UP000196074">
    <property type="component" value="Unassembled WGS sequence"/>
</dbReference>
<keyword evidence="1" id="KW-0805">Transcription regulation</keyword>
<dbReference type="EMBL" id="JAXOGL010000001">
    <property type="protein sequence ID" value="MDZ5596795.1"/>
    <property type="molecule type" value="Genomic_DNA"/>
</dbReference>
<dbReference type="InterPro" id="IPR036390">
    <property type="entry name" value="WH_DNA-bd_sf"/>
</dbReference>
<proteinExistence type="predicted"/>
<reference evidence="5" key="3">
    <citation type="submission" date="2023-12" db="EMBL/GenBank/DDBJ databases">
        <title>Molecular genomic analyses of Enterococcus cecorum from sepsis oubreaks in broilers.</title>
        <authorList>
            <person name="Rhoads D."/>
            <person name="Alrubaye A."/>
        </authorList>
    </citation>
    <scope>NUCLEOTIDE SEQUENCE</scope>
    <source>
        <strain evidence="5">1755</strain>
    </source>
</reference>
<gene>
    <name evidence="6" type="ORF">B5E88_11870</name>
    <name evidence="5" type="ORF">U1294_00870</name>
</gene>
<dbReference type="PANTHER" id="PTHR38445:SF7">
    <property type="entry name" value="GNTR-FAMILY TRANSCRIPTIONAL REGULATOR"/>
    <property type="match status" value="1"/>
</dbReference>
<keyword evidence="3" id="KW-0804">Transcription</keyword>
<comment type="caution">
    <text evidence="6">The sequence shown here is derived from an EMBL/GenBank/DDBJ whole genome shotgun (WGS) entry which is preliminary data.</text>
</comment>
<evidence type="ECO:0000313" key="5">
    <source>
        <dbReference type="EMBL" id="MDZ5596795.1"/>
    </source>
</evidence>
<dbReference type="InterPro" id="IPR036388">
    <property type="entry name" value="WH-like_DNA-bd_sf"/>
</dbReference>
<keyword evidence="2" id="KW-0238">DNA-binding</keyword>